<dbReference type="RefSeq" id="WP_062459929.1">
    <property type="nucleotide sequence ID" value="NZ_FLLQ01000008.1"/>
</dbReference>
<evidence type="ECO:0000313" key="1">
    <source>
        <dbReference type="EMBL" id="PRQ67113.1"/>
    </source>
</evidence>
<sequence length="211" mass="23898">MFTFKAFTSTIGSSDKLLARILGLIFMCSSSLVVASSTGQKNSFISECDNNYFDQSKKPATFYVMNPNVATLDGTVCSGTLGAFLSLLKEYPELKRLEIYEVDGKQCNESKFQLFNNIYRHKLEIVVVEGGVAVSDGMDIFLAGNTSRLETGSRIGFFSGKPLQDNEISMMKCEHLYRQYYKDLSLDPNFYGFRLRQQPTALWRTESVYFF</sequence>
<name>A0ABX5DD20_9VIBR</name>
<dbReference type="EMBL" id="NWTN01000007">
    <property type="protein sequence ID" value="PRQ67113.1"/>
    <property type="molecule type" value="Genomic_DNA"/>
</dbReference>
<gene>
    <name evidence="1" type="ORF">COR51_13360</name>
</gene>
<evidence type="ECO:0000313" key="2">
    <source>
        <dbReference type="Proteomes" id="UP000238163"/>
    </source>
</evidence>
<comment type="caution">
    <text evidence="1">The sequence shown here is derived from an EMBL/GenBank/DDBJ whole genome shotgun (WGS) entry which is preliminary data.</text>
</comment>
<accession>A0ABX5DD20</accession>
<protein>
    <submittedName>
        <fullName evidence="1">Uncharacterized protein</fullName>
    </submittedName>
</protein>
<dbReference type="Proteomes" id="UP000238163">
    <property type="component" value="Unassembled WGS sequence"/>
</dbReference>
<reference evidence="1 2" key="1">
    <citation type="submission" date="2018-03" db="EMBL/GenBank/DDBJ databases">
        <title>Genetic Diversity and Phenotypic Plasticity of AHL Mediated Quorum Sensing in Environmental Strains of Vibrio mediterranei.</title>
        <authorList>
            <person name="Lantoine F."/>
            <person name="Vouve F."/>
        </authorList>
    </citation>
    <scope>NUCLEOTIDE SEQUENCE [LARGE SCALE GENOMIC DNA]</scope>
    <source>
        <strain evidence="1 2">17LN0615E</strain>
    </source>
</reference>
<keyword evidence="2" id="KW-1185">Reference proteome</keyword>
<organism evidence="1 2">
    <name type="scientific">Vibrio mediterranei</name>
    <dbReference type="NCBI Taxonomy" id="689"/>
    <lineage>
        <taxon>Bacteria</taxon>
        <taxon>Pseudomonadati</taxon>
        <taxon>Pseudomonadota</taxon>
        <taxon>Gammaproteobacteria</taxon>
        <taxon>Vibrionales</taxon>
        <taxon>Vibrionaceae</taxon>
        <taxon>Vibrio</taxon>
    </lineage>
</organism>
<proteinExistence type="predicted"/>